<protein>
    <recommendedName>
        <fullName evidence="1">ATP-dependent DNA helicase</fullName>
        <ecNumber evidence="1">5.6.2.3</ecNumber>
    </recommendedName>
</protein>
<dbReference type="GO" id="GO:0043139">
    <property type="term" value="F:5'-3' DNA helicase activity"/>
    <property type="evidence" value="ECO:0007669"/>
    <property type="project" value="UniProtKB-EC"/>
</dbReference>
<dbReference type="GO" id="GO:0005524">
    <property type="term" value="F:ATP binding"/>
    <property type="evidence" value="ECO:0007669"/>
    <property type="project" value="UniProtKB-KW"/>
</dbReference>
<sequence>MISYTLWATTYEYKLILEKIRDSETGKDAKDVHFERNIIVSEQDLLLPKRLNVQQLRTYNIIIDRVFSGKQGAFFIDGPRGTALTTATSGVAASILPRGPTAHSRFKMPIDIDDNFRCNISKQSSLARLIRDAKLIVWDEASMAKKNLIEALDALLRDIMDIDTMFGGKVVVFGGDFRQTLPVVRNGKKEDFIHESLLYSEIWNKLEKLYLSENMCARTDPSFCEYLLRIGNGTERTNCEDKIEIPNSFVIPFTTEAKSLDALFSVMYPDLHAFSPDLSMITSHVILTTKNDFVNEINNMLIAKFPERSKIFVAIDETIEPNDQS</sequence>
<keyword evidence="1" id="KW-0227">DNA damage</keyword>
<reference evidence="3" key="1">
    <citation type="journal article" date="2014" name="Nat. Commun.">
        <title>The tobacco genome sequence and its comparison with those of tomato and potato.</title>
        <authorList>
            <person name="Sierro N."/>
            <person name="Battey J.N."/>
            <person name="Ouadi S."/>
            <person name="Bakaher N."/>
            <person name="Bovet L."/>
            <person name="Willig A."/>
            <person name="Goepfert S."/>
            <person name="Peitsch M.C."/>
            <person name="Ivanov N.V."/>
        </authorList>
    </citation>
    <scope>NUCLEOTIDE SEQUENCE [LARGE SCALE GENOMIC DNA]</scope>
</reference>
<dbReference type="InterPro" id="IPR010285">
    <property type="entry name" value="DNA_helicase_pif1-like_DEAD"/>
</dbReference>
<keyword evidence="1" id="KW-0378">Hydrolase</keyword>
<feature type="domain" description="DNA helicase Pif1-like DEAD-box helicase" evidence="2">
    <location>
        <begin position="83"/>
        <end position="237"/>
    </location>
</feature>
<dbReference type="PANTHER" id="PTHR10492">
    <property type="match status" value="1"/>
</dbReference>
<gene>
    <name evidence="4" type="primary">LOC107800250</name>
</gene>
<dbReference type="GO" id="GO:0006310">
    <property type="term" value="P:DNA recombination"/>
    <property type="evidence" value="ECO:0007669"/>
    <property type="project" value="UniProtKB-KW"/>
</dbReference>
<dbReference type="Gene3D" id="3.40.50.300">
    <property type="entry name" value="P-loop containing nucleotide triphosphate hydrolases"/>
    <property type="match status" value="1"/>
</dbReference>
<keyword evidence="1" id="KW-0234">DNA repair</keyword>
<organism evidence="3 4">
    <name type="scientific">Nicotiana tabacum</name>
    <name type="common">Common tobacco</name>
    <dbReference type="NCBI Taxonomy" id="4097"/>
    <lineage>
        <taxon>Eukaryota</taxon>
        <taxon>Viridiplantae</taxon>
        <taxon>Streptophyta</taxon>
        <taxon>Embryophyta</taxon>
        <taxon>Tracheophyta</taxon>
        <taxon>Spermatophyta</taxon>
        <taxon>Magnoliopsida</taxon>
        <taxon>eudicotyledons</taxon>
        <taxon>Gunneridae</taxon>
        <taxon>Pentapetalae</taxon>
        <taxon>asterids</taxon>
        <taxon>lamiids</taxon>
        <taxon>Solanales</taxon>
        <taxon>Solanaceae</taxon>
        <taxon>Nicotianoideae</taxon>
        <taxon>Nicotianeae</taxon>
        <taxon>Nicotiana</taxon>
    </lineage>
</organism>
<accession>A0A1S4AQC9</accession>
<dbReference type="EC" id="5.6.2.3" evidence="1"/>
<dbReference type="Pfam" id="PF05970">
    <property type="entry name" value="PIF1"/>
    <property type="match status" value="1"/>
</dbReference>
<dbReference type="AlphaFoldDB" id="A0A1S4AQC9"/>
<dbReference type="STRING" id="4097.A0A1S4AQC9"/>
<keyword evidence="1" id="KW-0233">DNA recombination</keyword>
<evidence type="ECO:0000256" key="1">
    <source>
        <dbReference type="RuleBase" id="RU363044"/>
    </source>
</evidence>
<keyword evidence="1" id="KW-0067">ATP-binding</keyword>
<dbReference type="OrthoDB" id="1918649at2759"/>
<proteinExistence type="inferred from homology"/>
<dbReference type="KEGG" id="nta:107800250"/>
<dbReference type="GO" id="GO:0006281">
    <property type="term" value="P:DNA repair"/>
    <property type="evidence" value="ECO:0007669"/>
    <property type="project" value="UniProtKB-KW"/>
</dbReference>
<dbReference type="GO" id="GO:0016887">
    <property type="term" value="F:ATP hydrolysis activity"/>
    <property type="evidence" value="ECO:0007669"/>
    <property type="project" value="RHEA"/>
</dbReference>
<dbReference type="SUPFAM" id="SSF52540">
    <property type="entry name" value="P-loop containing nucleoside triphosphate hydrolases"/>
    <property type="match status" value="1"/>
</dbReference>
<comment type="similarity">
    <text evidence="1">Belongs to the helicase family.</text>
</comment>
<comment type="cofactor">
    <cofactor evidence="1">
        <name>Mg(2+)</name>
        <dbReference type="ChEBI" id="CHEBI:18420"/>
    </cofactor>
</comment>
<keyword evidence="3" id="KW-1185">Reference proteome</keyword>
<dbReference type="PaxDb" id="4097-A0A1S4AQC9"/>
<keyword evidence="1" id="KW-0547">Nucleotide-binding</keyword>
<reference evidence="4" key="2">
    <citation type="submission" date="2025-08" db="UniProtKB">
        <authorList>
            <consortium name="RefSeq"/>
        </authorList>
    </citation>
    <scope>IDENTIFICATION</scope>
    <source>
        <tissue evidence="4">Leaf</tissue>
    </source>
</reference>
<evidence type="ECO:0000259" key="2">
    <source>
        <dbReference type="Pfam" id="PF05970"/>
    </source>
</evidence>
<dbReference type="PANTHER" id="PTHR10492:SF100">
    <property type="entry name" value="ATP-DEPENDENT DNA HELICASE"/>
    <property type="match status" value="1"/>
</dbReference>
<keyword evidence="1" id="KW-0347">Helicase</keyword>
<name>A0A1S4AQC9_TOBAC</name>
<dbReference type="Proteomes" id="UP000790787">
    <property type="component" value="Chromosome 10"/>
</dbReference>
<evidence type="ECO:0000313" key="4">
    <source>
        <dbReference type="RefSeq" id="XP_016478889.1"/>
    </source>
</evidence>
<dbReference type="GO" id="GO:0000723">
    <property type="term" value="P:telomere maintenance"/>
    <property type="evidence" value="ECO:0007669"/>
    <property type="project" value="InterPro"/>
</dbReference>
<dbReference type="GeneID" id="107800250"/>
<evidence type="ECO:0000313" key="3">
    <source>
        <dbReference type="Proteomes" id="UP000790787"/>
    </source>
</evidence>
<dbReference type="InterPro" id="IPR027417">
    <property type="entry name" value="P-loop_NTPase"/>
</dbReference>
<dbReference type="RefSeq" id="XP_016478889.1">
    <property type="nucleotide sequence ID" value="XM_016623403.1"/>
</dbReference>
<comment type="catalytic activity">
    <reaction evidence="1">
        <text>ATP + H2O = ADP + phosphate + H(+)</text>
        <dbReference type="Rhea" id="RHEA:13065"/>
        <dbReference type="ChEBI" id="CHEBI:15377"/>
        <dbReference type="ChEBI" id="CHEBI:15378"/>
        <dbReference type="ChEBI" id="CHEBI:30616"/>
        <dbReference type="ChEBI" id="CHEBI:43474"/>
        <dbReference type="ChEBI" id="CHEBI:456216"/>
        <dbReference type="EC" id="5.6.2.3"/>
    </reaction>
</comment>